<dbReference type="AlphaFoldDB" id="A0A4C1SA14"/>
<protein>
    <submittedName>
        <fullName evidence="1">Uncharacterized protein</fullName>
    </submittedName>
</protein>
<evidence type="ECO:0000313" key="1">
    <source>
        <dbReference type="EMBL" id="GBO98981.1"/>
    </source>
</evidence>
<name>A0A4C1SA14_EUMVA</name>
<gene>
    <name evidence="1" type="ORF">EVAR_365_1</name>
</gene>
<keyword evidence="2" id="KW-1185">Reference proteome</keyword>
<proteinExistence type="predicted"/>
<sequence>MEPTTKSRKRFQVFPSRYCLRRGACAALCDGAADKAINFPVGAAAAVTLRALTGEQSLLKKSRIKRLAFEFAMKMMSYSWRDGRAVALAVSGFNRPVGRALPLTIFSLWVWRVGLLSPPCWICAGSCLLLTVAIDDIAKLNMHFERFNLT</sequence>
<organism evidence="1 2">
    <name type="scientific">Eumeta variegata</name>
    <name type="common">Bagworm moth</name>
    <name type="synonym">Eumeta japonica</name>
    <dbReference type="NCBI Taxonomy" id="151549"/>
    <lineage>
        <taxon>Eukaryota</taxon>
        <taxon>Metazoa</taxon>
        <taxon>Ecdysozoa</taxon>
        <taxon>Arthropoda</taxon>
        <taxon>Hexapoda</taxon>
        <taxon>Insecta</taxon>
        <taxon>Pterygota</taxon>
        <taxon>Neoptera</taxon>
        <taxon>Endopterygota</taxon>
        <taxon>Lepidoptera</taxon>
        <taxon>Glossata</taxon>
        <taxon>Ditrysia</taxon>
        <taxon>Tineoidea</taxon>
        <taxon>Psychidae</taxon>
        <taxon>Oiketicinae</taxon>
        <taxon>Eumeta</taxon>
    </lineage>
</organism>
<dbReference type="EMBL" id="BGZK01000002">
    <property type="protein sequence ID" value="GBO98981.1"/>
    <property type="molecule type" value="Genomic_DNA"/>
</dbReference>
<dbReference type="Proteomes" id="UP000299102">
    <property type="component" value="Unassembled WGS sequence"/>
</dbReference>
<evidence type="ECO:0000313" key="2">
    <source>
        <dbReference type="Proteomes" id="UP000299102"/>
    </source>
</evidence>
<reference evidence="1 2" key="1">
    <citation type="journal article" date="2019" name="Commun. Biol.">
        <title>The bagworm genome reveals a unique fibroin gene that provides high tensile strength.</title>
        <authorList>
            <person name="Kono N."/>
            <person name="Nakamura H."/>
            <person name="Ohtoshi R."/>
            <person name="Tomita M."/>
            <person name="Numata K."/>
            <person name="Arakawa K."/>
        </authorList>
    </citation>
    <scope>NUCLEOTIDE SEQUENCE [LARGE SCALE GENOMIC DNA]</scope>
</reference>
<accession>A0A4C1SA14</accession>
<comment type="caution">
    <text evidence="1">The sequence shown here is derived from an EMBL/GenBank/DDBJ whole genome shotgun (WGS) entry which is preliminary data.</text>
</comment>